<evidence type="ECO:0000256" key="1">
    <source>
        <dbReference type="ARBA" id="ARBA00010923"/>
    </source>
</evidence>
<keyword evidence="5" id="KW-0378">Hydrolase</keyword>
<evidence type="ECO:0000313" key="5">
    <source>
        <dbReference type="EMBL" id="OXA82952.1"/>
    </source>
</evidence>
<evidence type="ECO:0000256" key="2">
    <source>
        <dbReference type="ARBA" id="ARBA00022747"/>
    </source>
</evidence>
<feature type="non-terminal residue" evidence="5">
    <location>
        <position position="186"/>
    </location>
</feature>
<dbReference type="Proteomes" id="UP000198302">
    <property type="component" value="Unassembled WGS sequence"/>
</dbReference>
<dbReference type="InterPro" id="IPR052021">
    <property type="entry name" value="Type-I_RS_S_subunit"/>
</dbReference>
<dbReference type="Gene3D" id="1.10.287.1120">
    <property type="entry name" value="Bipartite methylase S protein"/>
    <property type="match status" value="1"/>
</dbReference>
<accession>A0ABX4BXA4</accession>
<keyword evidence="5" id="KW-0540">Nuclease</keyword>
<evidence type="ECO:0000313" key="6">
    <source>
        <dbReference type="Proteomes" id="UP000198302"/>
    </source>
</evidence>
<evidence type="ECO:0000259" key="4">
    <source>
        <dbReference type="Pfam" id="PF01420"/>
    </source>
</evidence>
<comment type="similarity">
    <text evidence="1">Belongs to the type-I restriction system S methylase family.</text>
</comment>
<dbReference type="Pfam" id="PF01420">
    <property type="entry name" value="Methylase_S"/>
    <property type="match status" value="1"/>
</dbReference>
<gene>
    <name evidence="5" type="ORF">B0A73_22635</name>
</gene>
<dbReference type="InterPro" id="IPR000055">
    <property type="entry name" value="Restrct_endonuc_typeI_TRD"/>
</dbReference>
<proteinExistence type="inferred from homology"/>
<reference evidence="5 6" key="1">
    <citation type="submission" date="2016-11" db="EMBL/GenBank/DDBJ databases">
        <title>Whole genomes of Flavobacteriaceae.</title>
        <authorList>
            <person name="Stine C."/>
            <person name="Li C."/>
            <person name="Tadesse D."/>
        </authorList>
    </citation>
    <scope>NUCLEOTIDE SEQUENCE [LARGE SCALE GENOMIC DNA]</scope>
    <source>
        <strain evidence="5 6">ATCC 51468</strain>
    </source>
</reference>
<dbReference type="GO" id="GO:0004519">
    <property type="term" value="F:endonuclease activity"/>
    <property type="evidence" value="ECO:0007669"/>
    <property type="project" value="UniProtKB-KW"/>
</dbReference>
<dbReference type="SUPFAM" id="SSF116734">
    <property type="entry name" value="DNA methylase specificity domain"/>
    <property type="match status" value="1"/>
</dbReference>
<dbReference type="Gene3D" id="3.90.220.20">
    <property type="entry name" value="DNA methylase specificity domains"/>
    <property type="match status" value="1"/>
</dbReference>
<dbReference type="CDD" id="cd17282">
    <property type="entry name" value="RMtype1_S_Eco16444ORF1681_TRD1-CR1_like"/>
    <property type="match status" value="1"/>
</dbReference>
<dbReference type="EMBL" id="MUGX01000063">
    <property type="protein sequence ID" value="OXA82952.1"/>
    <property type="molecule type" value="Genomic_DNA"/>
</dbReference>
<keyword evidence="6" id="KW-1185">Reference proteome</keyword>
<keyword evidence="3" id="KW-0238">DNA-binding</keyword>
<dbReference type="InterPro" id="IPR044946">
    <property type="entry name" value="Restrct_endonuc_typeI_TRD_sf"/>
</dbReference>
<feature type="domain" description="Type I restriction modification DNA specificity" evidence="4">
    <location>
        <begin position="11"/>
        <end position="184"/>
    </location>
</feature>
<dbReference type="PANTHER" id="PTHR30408:SF12">
    <property type="entry name" value="TYPE I RESTRICTION ENZYME MJAVIII SPECIFICITY SUBUNIT"/>
    <property type="match status" value="1"/>
</dbReference>
<feature type="non-terminal residue" evidence="5">
    <location>
        <position position="1"/>
    </location>
</feature>
<sequence length="186" mass="21114">VPNLRFPGFEGDWEVKKLEEVAQIGRGKSKHRPRDAEFLFGGKYPFVQTGDIRKADLYLTKFTQTYSELGLKQSKLWNENTLCITIAANIAETAILKIKACFPDSIIGLIPKEDKTIVLFVKHLFDKFKIQIQSLSQGAAQDNLNQEKLSKIKFVFPSLPEQIKIASFLSLIDERIQTQSKIIGEL</sequence>
<name>A0ABX4BXA4_9FLAO</name>
<organism evidence="5 6">
    <name type="scientific">Flavobacterium hibernum</name>
    <dbReference type="NCBI Taxonomy" id="37752"/>
    <lineage>
        <taxon>Bacteria</taxon>
        <taxon>Pseudomonadati</taxon>
        <taxon>Bacteroidota</taxon>
        <taxon>Flavobacteriia</taxon>
        <taxon>Flavobacteriales</taxon>
        <taxon>Flavobacteriaceae</taxon>
        <taxon>Flavobacterium</taxon>
    </lineage>
</organism>
<dbReference type="PANTHER" id="PTHR30408">
    <property type="entry name" value="TYPE-1 RESTRICTION ENZYME ECOKI SPECIFICITY PROTEIN"/>
    <property type="match status" value="1"/>
</dbReference>
<dbReference type="RefSeq" id="WP_133063775.1">
    <property type="nucleotide sequence ID" value="NZ_MUGX01000063.1"/>
</dbReference>
<keyword evidence="5" id="KW-0255">Endonuclease</keyword>
<evidence type="ECO:0000256" key="3">
    <source>
        <dbReference type="ARBA" id="ARBA00023125"/>
    </source>
</evidence>
<keyword evidence="2" id="KW-0680">Restriction system</keyword>
<comment type="caution">
    <text evidence="5">The sequence shown here is derived from an EMBL/GenBank/DDBJ whole genome shotgun (WGS) entry which is preliminary data.</text>
</comment>
<protein>
    <submittedName>
        <fullName evidence="5">Restriction endonuclease</fullName>
    </submittedName>
</protein>